<dbReference type="EMBL" id="JBAWTH010000056">
    <property type="protein sequence ID" value="KAL2281614.1"/>
    <property type="molecule type" value="Genomic_DNA"/>
</dbReference>
<keyword evidence="5" id="KW-1185">Reference proteome</keyword>
<organism evidence="4 5">
    <name type="scientific">Diaporthe vaccinii</name>
    <dbReference type="NCBI Taxonomy" id="105482"/>
    <lineage>
        <taxon>Eukaryota</taxon>
        <taxon>Fungi</taxon>
        <taxon>Dikarya</taxon>
        <taxon>Ascomycota</taxon>
        <taxon>Pezizomycotina</taxon>
        <taxon>Sordariomycetes</taxon>
        <taxon>Sordariomycetidae</taxon>
        <taxon>Diaporthales</taxon>
        <taxon>Diaporthaceae</taxon>
        <taxon>Diaporthe</taxon>
        <taxon>Diaporthe eres species complex</taxon>
    </lineage>
</organism>
<sequence>MNYTRKRALLACDFCRHRKRRCDGNHPCSTCLEAAADCIYKELPVDRVEPSSSSQGVVAERLSRIEALLEEQGQRLNDMARGDHYAYTSTPASFPSFRSSPQIPAASPLSVSNRSLEAADVSFESAQFLIPPGHTATSIWLLSLPAIQSVIGDFPRTYFHELEESTPLPRPLDLVNPQPVNWPSFAPELLQKLADAYFRDVSPHLPLFSRQYYDILQNDLLENGPTEDIETAICLCIWALGCVASQSTEAAVPEHENDPAIDLGLDFFQPALRIILSKSTWGFTPNLKVCQALFLAGTYLSYLGRPLHSWKMIYTAGLSIAAKYDFTQTAQFPNEPEQYHEDRLRIFWCCFTVECDRAATLDVVRSGIEPLGDKMPLPRSVEGSDHDNLIYFVAETAIQRLINRVHSSLYSPGNIDMTVLPETVPAAANPTLNRLLAISSELNRQLEQYYNSIPITPPIMTDPVSNDRRRILNLRYHHARHIIYRLFVIYVASYKYLQPSPPIPQGSSRSPSAQLFPISPIPRTVIEKCHICIQSCEAFLLEAVDILDKRSPYLWSISDGALACFVVLFMASQSPYLRHLTPDLTGLADMVISRLKKWATPGSVFEAQVSIVDRLLGR</sequence>
<dbReference type="PANTHER" id="PTHR47785">
    <property type="entry name" value="ZN(II)2CYS6 TRANSCRIPTION FACTOR (EUROFUNG)-RELATED-RELATED"/>
    <property type="match status" value="1"/>
</dbReference>
<reference evidence="4 5" key="1">
    <citation type="submission" date="2024-03" db="EMBL/GenBank/DDBJ databases">
        <title>A high-quality draft genome sequence of Diaporthe vaccinii, a causative agent of upright dieback and viscid rot disease in cranberry plants.</title>
        <authorList>
            <person name="Sarrasin M."/>
            <person name="Lang B.F."/>
            <person name="Burger G."/>
        </authorList>
    </citation>
    <scope>NUCLEOTIDE SEQUENCE [LARGE SCALE GENOMIC DNA]</scope>
    <source>
        <strain evidence="4 5">IS7</strain>
    </source>
</reference>
<dbReference type="Pfam" id="PF00172">
    <property type="entry name" value="Zn_clus"/>
    <property type="match status" value="1"/>
</dbReference>
<dbReference type="Pfam" id="PF04082">
    <property type="entry name" value="Fungal_trans"/>
    <property type="match status" value="1"/>
</dbReference>
<evidence type="ECO:0000256" key="1">
    <source>
        <dbReference type="ARBA" id="ARBA00022723"/>
    </source>
</evidence>
<dbReference type="InterPro" id="IPR053181">
    <property type="entry name" value="EcdB-like_regulator"/>
</dbReference>
<dbReference type="InterPro" id="IPR001138">
    <property type="entry name" value="Zn2Cys6_DnaBD"/>
</dbReference>
<protein>
    <recommendedName>
        <fullName evidence="3">Zn(2)-C6 fungal-type domain-containing protein</fullName>
    </recommendedName>
</protein>
<proteinExistence type="predicted"/>
<evidence type="ECO:0000313" key="4">
    <source>
        <dbReference type="EMBL" id="KAL2281614.1"/>
    </source>
</evidence>
<gene>
    <name evidence="4" type="ORF">FJTKL_11509</name>
</gene>
<dbReference type="PROSITE" id="PS00463">
    <property type="entry name" value="ZN2_CY6_FUNGAL_1"/>
    <property type="match status" value="1"/>
</dbReference>
<comment type="caution">
    <text evidence="4">The sequence shown here is derived from an EMBL/GenBank/DDBJ whole genome shotgun (WGS) entry which is preliminary data.</text>
</comment>
<dbReference type="InterPro" id="IPR007219">
    <property type="entry name" value="XnlR_reg_dom"/>
</dbReference>
<feature type="domain" description="Zn(2)-C6 fungal-type" evidence="3">
    <location>
        <begin position="11"/>
        <end position="40"/>
    </location>
</feature>
<dbReference type="SUPFAM" id="SSF57701">
    <property type="entry name" value="Zn2/Cys6 DNA-binding domain"/>
    <property type="match status" value="1"/>
</dbReference>
<accession>A0ABR4EGR9</accession>
<dbReference type="PROSITE" id="PS50048">
    <property type="entry name" value="ZN2_CY6_FUNGAL_2"/>
    <property type="match status" value="1"/>
</dbReference>
<dbReference type="InterPro" id="IPR036864">
    <property type="entry name" value="Zn2-C6_fun-type_DNA-bd_sf"/>
</dbReference>
<evidence type="ECO:0000313" key="5">
    <source>
        <dbReference type="Proteomes" id="UP001600888"/>
    </source>
</evidence>
<name>A0ABR4EGR9_9PEZI</name>
<dbReference type="CDD" id="cd00067">
    <property type="entry name" value="GAL4"/>
    <property type="match status" value="1"/>
</dbReference>
<dbReference type="Proteomes" id="UP001600888">
    <property type="component" value="Unassembled WGS sequence"/>
</dbReference>
<keyword evidence="1" id="KW-0479">Metal-binding</keyword>
<dbReference type="Gene3D" id="4.10.240.10">
    <property type="entry name" value="Zn(2)-C6 fungal-type DNA-binding domain"/>
    <property type="match status" value="1"/>
</dbReference>
<keyword evidence="2" id="KW-0539">Nucleus</keyword>
<evidence type="ECO:0000259" key="3">
    <source>
        <dbReference type="PROSITE" id="PS50048"/>
    </source>
</evidence>
<dbReference type="CDD" id="cd12148">
    <property type="entry name" value="fungal_TF_MHR"/>
    <property type="match status" value="1"/>
</dbReference>
<dbReference type="SMART" id="SM00066">
    <property type="entry name" value="GAL4"/>
    <property type="match status" value="1"/>
</dbReference>
<evidence type="ECO:0000256" key="2">
    <source>
        <dbReference type="ARBA" id="ARBA00023242"/>
    </source>
</evidence>